<evidence type="ECO:0000256" key="2">
    <source>
        <dbReference type="SAM" id="Phobius"/>
    </source>
</evidence>
<feature type="transmembrane region" description="Helical" evidence="2">
    <location>
        <begin position="53"/>
        <end position="73"/>
    </location>
</feature>
<evidence type="ECO:0008006" key="5">
    <source>
        <dbReference type="Google" id="ProtNLM"/>
    </source>
</evidence>
<keyword evidence="2" id="KW-1133">Transmembrane helix</keyword>
<organism evidence="3 4">
    <name type="scientific">Prorocentrum cordatum</name>
    <dbReference type="NCBI Taxonomy" id="2364126"/>
    <lineage>
        <taxon>Eukaryota</taxon>
        <taxon>Sar</taxon>
        <taxon>Alveolata</taxon>
        <taxon>Dinophyceae</taxon>
        <taxon>Prorocentrales</taxon>
        <taxon>Prorocentraceae</taxon>
        <taxon>Prorocentrum</taxon>
    </lineage>
</organism>
<accession>A0ABN9V9A8</accession>
<feature type="transmembrane region" description="Helical" evidence="2">
    <location>
        <begin position="151"/>
        <end position="169"/>
    </location>
</feature>
<comment type="caution">
    <text evidence="3">The sequence shown here is derived from an EMBL/GenBank/DDBJ whole genome shotgun (WGS) entry which is preliminary data.</text>
</comment>
<feature type="compositionally biased region" description="Gly residues" evidence="1">
    <location>
        <begin position="265"/>
        <end position="289"/>
    </location>
</feature>
<gene>
    <name evidence="3" type="ORF">PCOR1329_LOCUS55687</name>
</gene>
<proteinExistence type="predicted"/>
<keyword evidence="4" id="KW-1185">Reference proteome</keyword>
<keyword evidence="2" id="KW-0472">Membrane</keyword>
<feature type="transmembrane region" description="Helical" evidence="2">
    <location>
        <begin position="15"/>
        <end position="32"/>
    </location>
</feature>
<evidence type="ECO:0000313" key="3">
    <source>
        <dbReference type="EMBL" id="CAK0869281.1"/>
    </source>
</evidence>
<reference evidence="3" key="1">
    <citation type="submission" date="2023-10" db="EMBL/GenBank/DDBJ databases">
        <authorList>
            <person name="Chen Y."/>
            <person name="Shah S."/>
            <person name="Dougan E. K."/>
            <person name="Thang M."/>
            <person name="Chan C."/>
        </authorList>
    </citation>
    <scope>NUCLEOTIDE SEQUENCE [LARGE SCALE GENOMIC DNA]</scope>
</reference>
<dbReference type="EMBL" id="CAUYUJ010016837">
    <property type="protein sequence ID" value="CAK0869281.1"/>
    <property type="molecule type" value="Genomic_DNA"/>
</dbReference>
<keyword evidence="2" id="KW-0812">Transmembrane</keyword>
<feature type="region of interest" description="Disordered" evidence="1">
    <location>
        <begin position="258"/>
        <end position="292"/>
    </location>
</feature>
<evidence type="ECO:0000313" key="4">
    <source>
        <dbReference type="Proteomes" id="UP001189429"/>
    </source>
</evidence>
<dbReference type="Proteomes" id="UP001189429">
    <property type="component" value="Unassembled WGS sequence"/>
</dbReference>
<name>A0ABN9V9A8_9DINO</name>
<sequence length="377" mass="39087">MYVSSSSLSFVGLEQWLAFVCAMRWVQLVYALRAFECFGHLLLPITQSLAPTLGIFCITVFVFVGFMHAFMAFDVRLDAHGARLTTVIATFRFLFLGDGQGSGRGRSLGLEMGSNSFWDQERLAICIHYMFHPSCPRRRPADGQSSAPLPWWWRAATCAAILVLAATLVERGWDEAAQMEPEAGLQALAAGGAESEVAAEAALAAPMPAAAVAVALCVGLAGLCWLRRAGAAGGGDKGPDALGTEELRRRRLEALAARPAASAEGGAGGAAGAASGGGGPERGGGGGDSPVGRPAAAFAVQVRGFVDGCSRTQSVGGLAAAMSVGQLQDAVAEAFGPAAAGRRPRLFLGAQELEEQQASAEAMLGSAERYRKGIAEL</sequence>
<protein>
    <recommendedName>
        <fullName evidence="5">Ion transport domain-containing protein</fullName>
    </recommendedName>
</protein>
<evidence type="ECO:0000256" key="1">
    <source>
        <dbReference type="SAM" id="MobiDB-lite"/>
    </source>
</evidence>